<proteinExistence type="predicted"/>
<keyword evidence="2" id="KW-1185">Reference proteome</keyword>
<comment type="caution">
    <text evidence="1">The sequence shown here is derived from an EMBL/GenBank/DDBJ whole genome shotgun (WGS) entry which is preliminary data.</text>
</comment>
<dbReference type="Proteomes" id="UP000485058">
    <property type="component" value="Unassembled WGS sequence"/>
</dbReference>
<accession>A0A699YVB5</accession>
<name>A0A699YVB5_HAELA</name>
<dbReference type="AlphaFoldDB" id="A0A699YVB5"/>
<evidence type="ECO:0000313" key="1">
    <source>
        <dbReference type="EMBL" id="GFH10419.1"/>
    </source>
</evidence>
<protein>
    <submittedName>
        <fullName evidence="1">Uncharacterized protein</fullName>
    </submittedName>
</protein>
<reference evidence="1 2" key="1">
    <citation type="submission" date="2020-02" db="EMBL/GenBank/DDBJ databases">
        <title>Draft genome sequence of Haematococcus lacustris strain NIES-144.</title>
        <authorList>
            <person name="Morimoto D."/>
            <person name="Nakagawa S."/>
            <person name="Yoshida T."/>
            <person name="Sawayama S."/>
        </authorList>
    </citation>
    <scope>NUCLEOTIDE SEQUENCE [LARGE SCALE GENOMIC DNA]</scope>
    <source>
        <strain evidence="1 2">NIES-144</strain>
    </source>
</reference>
<gene>
    <name evidence="1" type="ORF">HaLaN_05728</name>
</gene>
<organism evidence="1 2">
    <name type="scientific">Haematococcus lacustris</name>
    <name type="common">Green alga</name>
    <name type="synonym">Haematococcus pluvialis</name>
    <dbReference type="NCBI Taxonomy" id="44745"/>
    <lineage>
        <taxon>Eukaryota</taxon>
        <taxon>Viridiplantae</taxon>
        <taxon>Chlorophyta</taxon>
        <taxon>core chlorophytes</taxon>
        <taxon>Chlorophyceae</taxon>
        <taxon>CS clade</taxon>
        <taxon>Chlamydomonadales</taxon>
        <taxon>Haematococcaceae</taxon>
        <taxon>Haematococcus</taxon>
    </lineage>
</organism>
<sequence length="129" mass="13942">MAFHRQWRKLNVQDAYSNVVPLVALDAASTERHLTTFGFSSDVKELKTLPPSETDLPWGAAFAGIDKVFPQRWLHADEKQAAELDALIAPSLSSAKAGSCTSAPPAITTPCCWTLWAPGLRATSRCSGD</sequence>
<dbReference type="EMBL" id="BLLF01000313">
    <property type="protein sequence ID" value="GFH10419.1"/>
    <property type="molecule type" value="Genomic_DNA"/>
</dbReference>
<evidence type="ECO:0000313" key="2">
    <source>
        <dbReference type="Proteomes" id="UP000485058"/>
    </source>
</evidence>